<keyword evidence="3" id="KW-0175">Coiled coil</keyword>
<comment type="similarity">
    <text evidence="1">Belongs to the CCDC43 family.</text>
</comment>
<dbReference type="AlphaFoldDB" id="A0A0V0J9C5"/>
<dbReference type="EMBL" id="GEEE01001027">
    <property type="protein sequence ID" value="JAP62198.1"/>
    <property type="molecule type" value="Transcribed_RNA"/>
</dbReference>
<feature type="compositionally biased region" description="Low complexity" evidence="4">
    <location>
        <begin position="330"/>
        <end position="358"/>
    </location>
</feature>
<feature type="region of interest" description="Disordered" evidence="4">
    <location>
        <begin position="330"/>
        <end position="373"/>
    </location>
</feature>
<feature type="region of interest" description="Disordered" evidence="4">
    <location>
        <begin position="419"/>
        <end position="457"/>
    </location>
</feature>
<evidence type="ECO:0000256" key="2">
    <source>
        <dbReference type="ARBA" id="ARBA00016648"/>
    </source>
</evidence>
<dbReference type="PANTHER" id="PTHR31684:SF2">
    <property type="entry name" value="COILED-COIL DOMAIN-CONTAINING PROTEIN 43"/>
    <property type="match status" value="1"/>
</dbReference>
<feature type="compositionally biased region" description="Low complexity" evidence="4">
    <location>
        <begin position="444"/>
        <end position="457"/>
    </location>
</feature>
<feature type="compositionally biased region" description="Basic and acidic residues" evidence="4">
    <location>
        <begin position="475"/>
        <end position="499"/>
    </location>
</feature>
<evidence type="ECO:0000313" key="6">
    <source>
        <dbReference type="EMBL" id="JAP62198.1"/>
    </source>
</evidence>
<gene>
    <name evidence="6" type="ORF">TR123048</name>
</gene>
<proteinExistence type="inferred from homology"/>
<accession>A0A0V0J9C5</accession>
<evidence type="ECO:0000256" key="3">
    <source>
        <dbReference type="ARBA" id="ARBA00023054"/>
    </source>
</evidence>
<feature type="region of interest" description="Disordered" evidence="4">
    <location>
        <begin position="475"/>
        <end position="522"/>
    </location>
</feature>
<feature type="compositionally biased region" description="Low complexity" evidence="4">
    <location>
        <begin position="502"/>
        <end position="514"/>
    </location>
</feature>
<name>A0A0V0J9C5_SCHSO</name>
<reference evidence="6" key="1">
    <citation type="submission" date="2016-01" db="EMBL/GenBank/DDBJ databases">
        <title>Reference transcriptome for the parasite Schistocephalus solidus: insights into the molecular evolution of parasitism.</title>
        <authorList>
            <person name="Hebert F.O."/>
            <person name="Grambauer S."/>
            <person name="Barber I."/>
            <person name="Landry C.R."/>
            <person name="Aubin-Horth N."/>
        </authorList>
    </citation>
    <scope>NUCLEOTIDE SEQUENCE</scope>
</reference>
<dbReference type="InterPro" id="IPR058771">
    <property type="entry name" value="PWI_CCDC43"/>
</dbReference>
<organism evidence="6">
    <name type="scientific">Schistocephalus solidus</name>
    <name type="common">Tapeworm</name>
    <dbReference type="NCBI Taxonomy" id="70667"/>
    <lineage>
        <taxon>Eukaryota</taxon>
        <taxon>Metazoa</taxon>
        <taxon>Spiralia</taxon>
        <taxon>Lophotrochozoa</taxon>
        <taxon>Platyhelminthes</taxon>
        <taxon>Cestoda</taxon>
        <taxon>Eucestoda</taxon>
        <taxon>Diphyllobothriidea</taxon>
        <taxon>Diphyllobothriidae</taxon>
        <taxon>Schistocephalus</taxon>
    </lineage>
</organism>
<dbReference type="PANTHER" id="PTHR31684">
    <property type="entry name" value="COILED-COIL DOMAIN-CONTAINING PROTEIN 43"/>
    <property type="match status" value="1"/>
</dbReference>
<feature type="region of interest" description="Disordered" evidence="4">
    <location>
        <begin position="222"/>
        <end position="243"/>
    </location>
</feature>
<evidence type="ECO:0000256" key="1">
    <source>
        <dbReference type="ARBA" id="ARBA00005305"/>
    </source>
</evidence>
<dbReference type="Pfam" id="PF26091">
    <property type="entry name" value="PWI_CCDC43"/>
    <property type="match status" value="1"/>
</dbReference>
<feature type="non-terminal residue" evidence="6">
    <location>
        <position position="1"/>
    </location>
</feature>
<evidence type="ECO:0000259" key="5">
    <source>
        <dbReference type="Pfam" id="PF26091"/>
    </source>
</evidence>
<sequence length="522" mass="55136">KDRLTVLTSLVVCTQLGGRPFGTPLPAMNFSDWLTEYLLGLSSNVDTVFVEYIHGLLQDTSMDKAEKLECISEFLSSVTSPEEATTGSSEIFEHFLASAGSEVSEVSVLLSGTPATTTAGGHNSEQAGVEGEGLFDSLESQMRSLLQQTPPKKKTATACVGRAAPGEADVEAPKQRDACTIAVLRAAGVLEYQDNEESKSALQVALADAEFFAKQPLSSVAGSSIGPPVSRKGAEQSEGLAASPDTEVIQLEEVEDAAGYGKKGDIKPGNVLDALATLSPHQFASSQSPAITVADLKAGRIKRLPTPGDISSSTPAYLIMSRSYRTASPATTAPSVATSGATTAPLHNGSSEGLTSTGSGAGKKKKPAPPTKHLADIGARAEEKQLRMAARKNEKLCNVPAAGRQRLDDMDAFFISDDDEDEHSRVGGRNDCATFDAGGKLPQPTKSKATPTAAASTDILYEGGGNRERVIEAEKATRAKAAQEHAEGRNREKAERAKQLEAQATRKQAAQQKAQKQERRRR</sequence>
<dbReference type="InterPro" id="IPR037666">
    <property type="entry name" value="CCDC43"/>
</dbReference>
<feature type="domain" description="CCDC43 PWI-like" evidence="5">
    <location>
        <begin position="28"/>
        <end position="97"/>
    </location>
</feature>
<protein>
    <recommendedName>
        <fullName evidence="2">Coiled-coil domain-containing protein 43</fullName>
    </recommendedName>
</protein>
<evidence type="ECO:0000256" key="4">
    <source>
        <dbReference type="SAM" id="MobiDB-lite"/>
    </source>
</evidence>